<dbReference type="EMBL" id="BSOH01000010">
    <property type="protein sequence ID" value="GLR17242.1"/>
    <property type="molecule type" value="Genomic_DNA"/>
</dbReference>
<evidence type="ECO:0000313" key="3">
    <source>
        <dbReference type="Proteomes" id="UP001156666"/>
    </source>
</evidence>
<evidence type="ECO:0000256" key="1">
    <source>
        <dbReference type="SAM" id="Coils"/>
    </source>
</evidence>
<evidence type="ECO:0000313" key="2">
    <source>
        <dbReference type="EMBL" id="GLR17242.1"/>
    </source>
</evidence>
<protein>
    <submittedName>
        <fullName evidence="2">Uncharacterized protein</fullName>
    </submittedName>
</protein>
<reference evidence="2" key="1">
    <citation type="journal article" date="2014" name="Int. J. Syst. Evol. Microbiol.">
        <title>Complete genome sequence of Corynebacterium casei LMG S-19264T (=DSM 44701T), isolated from a smear-ripened cheese.</title>
        <authorList>
            <consortium name="US DOE Joint Genome Institute (JGI-PGF)"/>
            <person name="Walter F."/>
            <person name="Albersmeier A."/>
            <person name="Kalinowski J."/>
            <person name="Ruckert C."/>
        </authorList>
    </citation>
    <scope>NUCLEOTIDE SEQUENCE</scope>
    <source>
        <strain evidence="2">NBRC 108769</strain>
    </source>
</reference>
<dbReference type="Proteomes" id="UP001156666">
    <property type="component" value="Unassembled WGS sequence"/>
</dbReference>
<proteinExistence type="predicted"/>
<keyword evidence="3" id="KW-1185">Reference proteome</keyword>
<reference evidence="2" key="2">
    <citation type="submission" date="2023-01" db="EMBL/GenBank/DDBJ databases">
        <title>Draft genome sequence of Portibacter lacus strain NBRC 108769.</title>
        <authorList>
            <person name="Sun Q."/>
            <person name="Mori K."/>
        </authorList>
    </citation>
    <scope>NUCLEOTIDE SEQUENCE</scope>
    <source>
        <strain evidence="2">NBRC 108769</strain>
    </source>
</reference>
<accession>A0AA37SPP8</accession>
<gene>
    <name evidence="2" type="ORF">GCM10007940_18570</name>
</gene>
<keyword evidence="1" id="KW-0175">Coiled coil</keyword>
<name>A0AA37SPP8_9BACT</name>
<sequence>MYKLIKMSQVSLCLTCGAKAKVKTSNGEVAFSAIQEEEVFKKVGQLKKAMEKFKAKAEALAIELAELKSKKEV</sequence>
<feature type="coiled-coil region" evidence="1">
    <location>
        <begin position="43"/>
        <end position="70"/>
    </location>
</feature>
<organism evidence="2 3">
    <name type="scientific">Portibacter lacus</name>
    <dbReference type="NCBI Taxonomy" id="1099794"/>
    <lineage>
        <taxon>Bacteria</taxon>
        <taxon>Pseudomonadati</taxon>
        <taxon>Bacteroidota</taxon>
        <taxon>Saprospiria</taxon>
        <taxon>Saprospirales</taxon>
        <taxon>Haliscomenobacteraceae</taxon>
        <taxon>Portibacter</taxon>
    </lineage>
</organism>
<dbReference type="AlphaFoldDB" id="A0AA37SPP8"/>
<comment type="caution">
    <text evidence="2">The sequence shown here is derived from an EMBL/GenBank/DDBJ whole genome shotgun (WGS) entry which is preliminary data.</text>
</comment>